<feature type="compositionally biased region" description="Pro residues" evidence="6">
    <location>
        <begin position="451"/>
        <end position="466"/>
    </location>
</feature>
<keyword evidence="9" id="KW-1185">Reference proteome</keyword>
<dbReference type="AlphaFoldDB" id="A0A517Z3M7"/>
<sequence>MADNESIIDDYELVNCISTGNLSQIWEVKQVSSGQQLAMKLLLPEAFAEAEYKRALKQEAAIAKNLEHPNIIRVFDVVVNRKHAYFIMEYFRAANLKNMIRNDLTGTRVRARRMMECVSQALAAMQEQGLVHRDIKPDNILINKGSEVRLIDFSLTTKSAGALAKVLSSKRRTSIQGTRTYLAPEVIKREPTTFAADMYSLGITFYEVLTGRPPFISGNPNELLMMHIRETPEKPSGFHDNVTPEADNLVMRMLAKKPKDRPANMQELFAEVRSLKIFKSDPEEYARAKAEAAEATYKDSMAHRLDSRSDADRTPEEKEAAAGVAREKAKRKAEILAKSKKSAADSLKKPGDSKAPQQPAAAQPQQPPQQPMPPGYGMPGYPMPPMPGYPQMPPQMYPQQPYGMPPGYPPGQGGAPYPMPPGGMPPQQPGAPQQAPPQQPAPPAGGQQQPQQPPPQTPAQQPPQQPPQQQEVQKTPPKPAREEPQKKKPAKPKADPDEIPLMDELPDVF</sequence>
<keyword evidence="2 8" id="KW-0808">Transferase</keyword>
<proteinExistence type="predicted"/>
<dbReference type="SUPFAM" id="SSF56112">
    <property type="entry name" value="Protein kinase-like (PK-like)"/>
    <property type="match status" value="1"/>
</dbReference>
<evidence type="ECO:0000256" key="6">
    <source>
        <dbReference type="SAM" id="MobiDB-lite"/>
    </source>
</evidence>
<dbReference type="PROSITE" id="PS50011">
    <property type="entry name" value="PROTEIN_KINASE_DOM"/>
    <property type="match status" value="1"/>
</dbReference>
<dbReference type="RefSeq" id="WP_145367738.1">
    <property type="nucleotide sequence ID" value="NZ_CP036275.1"/>
</dbReference>
<feature type="compositionally biased region" description="Basic and acidic residues" evidence="6">
    <location>
        <begin position="332"/>
        <end position="352"/>
    </location>
</feature>
<reference evidence="8 9" key="1">
    <citation type="submission" date="2019-02" db="EMBL/GenBank/DDBJ databases">
        <title>Deep-cultivation of Planctomycetes and their phenomic and genomic characterization uncovers novel biology.</title>
        <authorList>
            <person name="Wiegand S."/>
            <person name="Jogler M."/>
            <person name="Boedeker C."/>
            <person name="Pinto D."/>
            <person name="Vollmers J."/>
            <person name="Rivas-Marin E."/>
            <person name="Kohn T."/>
            <person name="Peeters S.H."/>
            <person name="Heuer A."/>
            <person name="Rast P."/>
            <person name="Oberbeckmann S."/>
            <person name="Bunk B."/>
            <person name="Jeske O."/>
            <person name="Meyerdierks A."/>
            <person name="Storesund J.E."/>
            <person name="Kallscheuer N."/>
            <person name="Luecker S."/>
            <person name="Lage O.M."/>
            <person name="Pohl T."/>
            <person name="Merkel B.J."/>
            <person name="Hornburger P."/>
            <person name="Mueller R.-W."/>
            <person name="Bruemmer F."/>
            <person name="Labrenz M."/>
            <person name="Spormann A.M."/>
            <person name="Op den Camp H."/>
            <person name="Overmann J."/>
            <person name="Amann R."/>
            <person name="Jetten M.S.M."/>
            <person name="Mascher T."/>
            <person name="Medema M.H."/>
            <person name="Devos D.P."/>
            <person name="Kaster A.-K."/>
            <person name="Ovreas L."/>
            <person name="Rohde M."/>
            <person name="Galperin M.Y."/>
            <person name="Jogler C."/>
        </authorList>
    </citation>
    <scope>NUCLEOTIDE SEQUENCE [LARGE SCALE GENOMIC DNA]</scope>
    <source>
        <strain evidence="8 9">Mal4</strain>
    </source>
</reference>
<evidence type="ECO:0000256" key="4">
    <source>
        <dbReference type="ARBA" id="ARBA00022777"/>
    </source>
</evidence>
<dbReference type="InterPro" id="IPR011009">
    <property type="entry name" value="Kinase-like_dom_sf"/>
</dbReference>
<dbReference type="PANTHER" id="PTHR24345">
    <property type="entry name" value="SERINE/THREONINE-PROTEIN KINASE PLK"/>
    <property type="match status" value="1"/>
</dbReference>
<dbReference type="Gene3D" id="1.10.510.10">
    <property type="entry name" value="Transferase(Phosphotransferase) domain 1"/>
    <property type="match status" value="1"/>
</dbReference>
<evidence type="ECO:0000256" key="3">
    <source>
        <dbReference type="ARBA" id="ARBA00022741"/>
    </source>
</evidence>
<dbReference type="CDD" id="cd14014">
    <property type="entry name" value="STKc_PknB_like"/>
    <property type="match status" value="1"/>
</dbReference>
<keyword evidence="3" id="KW-0547">Nucleotide-binding</keyword>
<dbReference type="Pfam" id="PF00069">
    <property type="entry name" value="Pkinase"/>
    <property type="match status" value="1"/>
</dbReference>
<dbReference type="Proteomes" id="UP000320496">
    <property type="component" value="Chromosome"/>
</dbReference>
<keyword evidence="4 8" id="KW-0418">Kinase</keyword>
<protein>
    <submittedName>
        <fullName evidence="8">Serine/threonine-protein kinase PknB</fullName>
        <ecNumber evidence="8">2.7.11.1</ecNumber>
    </submittedName>
</protein>
<dbReference type="GO" id="GO:0005524">
    <property type="term" value="F:ATP binding"/>
    <property type="evidence" value="ECO:0007669"/>
    <property type="project" value="UniProtKB-KW"/>
</dbReference>
<name>A0A517Z3M7_9PLAN</name>
<dbReference type="EMBL" id="CP036275">
    <property type="protein sequence ID" value="QDU37056.1"/>
    <property type="molecule type" value="Genomic_DNA"/>
</dbReference>
<feature type="domain" description="Protein kinase" evidence="7">
    <location>
        <begin position="11"/>
        <end position="278"/>
    </location>
</feature>
<dbReference type="SMART" id="SM00220">
    <property type="entry name" value="S_TKc"/>
    <property type="match status" value="1"/>
</dbReference>
<evidence type="ECO:0000256" key="2">
    <source>
        <dbReference type="ARBA" id="ARBA00022679"/>
    </source>
</evidence>
<dbReference type="InterPro" id="IPR000719">
    <property type="entry name" value="Prot_kinase_dom"/>
</dbReference>
<feature type="region of interest" description="Disordered" evidence="6">
    <location>
        <begin position="294"/>
        <end position="509"/>
    </location>
</feature>
<keyword evidence="1" id="KW-0723">Serine/threonine-protein kinase</keyword>
<feature type="compositionally biased region" description="Pro residues" evidence="6">
    <location>
        <begin position="417"/>
        <end position="443"/>
    </location>
</feature>
<evidence type="ECO:0000259" key="7">
    <source>
        <dbReference type="PROSITE" id="PS50011"/>
    </source>
</evidence>
<evidence type="ECO:0000256" key="1">
    <source>
        <dbReference type="ARBA" id="ARBA00022527"/>
    </source>
</evidence>
<gene>
    <name evidence="8" type="primary">pknB_10</name>
    <name evidence="8" type="ORF">Mal4_13590</name>
</gene>
<feature type="compositionally biased region" description="Pro residues" evidence="6">
    <location>
        <begin position="365"/>
        <end position="396"/>
    </location>
</feature>
<dbReference type="OrthoDB" id="6111975at2"/>
<dbReference type="PANTHER" id="PTHR24345:SF0">
    <property type="entry name" value="CELL CYCLE SERINE_THREONINE-PROTEIN KINASE CDC5_MSD2"/>
    <property type="match status" value="1"/>
</dbReference>
<feature type="compositionally biased region" description="Acidic residues" evidence="6">
    <location>
        <begin position="497"/>
        <end position="509"/>
    </location>
</feature>
<dbReference type="InterPro" id="IPR008271">
    <property type="entry name" value="Ser/Thr_kinase_AS"/>
</dbReference>
<feature type="compositionally biased region" description="Basic and acidic residues" evidence="6">
    <location>
        <begin position="294"/>
        <end position="320"/>
    </location>
</feature>
<accession>A0A517Z3M7</accession>
<dbReference type="PROSITE" id="PS00108">
    <property type="entry name" value="PROTEIN_KINASE_ST"/>
    <property type="match status" value="1"/>
</dbReference>
<evidence type="ECO:0000313" key="9">
    <source>
        <dbReference type="Proteomes" id="UP000320496"/>
    </source>
</evidence>
<dbReference type="GO" id="GO:0004674">
    <property type="term" value="F:protein serine/threonine kinase activity"/>
    <property type="evidence" value="ECO:0007669"/>
    <property type="project" value="UniProtKB-KW"/>
</dbReference>
<organism evidence="8 9">
    <name type="scientific">Maioricimonas rarisocia</name>
    <dbReference type="NCBI Taxonomy" id="2528026"/>
    <lineage>
        <taxon>Bacteria</taxon>
        <taxon>Pseudomonadati</taxon>
        <taxon>Planctomycetota</taxon>
        <taxon>Planctomycetia</taxon>
        <taxon>Planctomycetales</taxon>
        <taxon>Planctomycetaceae</taxon>
        <taxon>Maioricimonas</taxon>
    </lineage>
</organism>
<dbReference type="KEGG" id="mri:Mal4_13590"/>
<evidence type="ECO:0000313" key="8">
    <source>
        <dbReference type="EMBL" id="QDU37056.1"/>
    </source>
</evidence>
<feature type="compositionally biased region" description="Basic and acidic residues" evidence="6">
    <location>
        <begin position="479"/>
        <end position="496"/>
    </location>
</feature>
<dbReference type="EC" id="2.7.11.1" evidence="8"/>
<keyword evidence="5" id="KW-0067">ATP-binding</keyword>
<evidence type="ECO:0000256" key="5">
    <source>
        <dbReference type="ARBA" id="ARBA00022840"/>
    </source>
</evidence>